<accession>A0A412G125</accession>
<evidence type="ECO:0000313" key="2">
    <source>
        <dbReference type="Proteomes" id="UP000284178"/>
    </source>
</evidence>
<dbReference type="AlphaFoldDB" id="A0A412G125"/>
<dbReference type="PROSITE" id="PS51257">
    <property type="entry name" value="PROKAR_LIPOPROTEIN"/>
    <property type="match status" value="1"/>
</dbReference>
<name>A0A412G125_9FIRM</name>
<dbReference type="RefSeq" id="WP_117894891.1">
    <property type="nucleotide sequence ID" value="NZ_CABJCV010000009.1"/>
</dbReference>
<gene>
    <name evidence="1" type="ORF">DWY25_08580</name>
</gene>
<sequence>MKQFYSIVFCVLFTAACGPNDKPDTASLGLSAAPAPSASVLACSYTDAYAQLDPDSIRVQNQLLEFSPGAFEHETLLSASTDVVIATVCSIEGGSTYNESKQTTIAPYTYGTLTILESVKGDLSSGQTIHFTRSGGIVPVDDYLRSLETAQREAFASAAEKPAYIKQKVDGDIDIEVGKTYSIYLSDDEVYQTQSSSYAILGHQGGLREIRNSENLPVTPETSFSNLEAYQLTTDSWESLNLLFSD</sequence>
<comment type="caution">
    <text evidence="1">The sequence shown here is derived from an EMBL/GenBank/DDBJ whole genome shotgun (WGS) entry which is preliminary data.</text>
</comment>
<dbReference type="EMBL" id="QRUP01000009">
    <property type="protein sequence ID" value="RGR74125.1"/>
    <property type="molecule type" value="Genomic_DNA"/>
</dbReference>
<dbReference type="Proteomes" id="UP000284178">
    <property type="component" value="Unassembled WGS sequence"/>
</dbReference>
<evidence type="ECO:0000313" key="1">
    <source>
        <dbReference type="EMBL" id="RGR74125.1"/>
    </source>
</evidence>
<dbReference type="GeneID" id="83015458"/>
<protein>
    <submittedName>
        <fullName evidence="1">Uncharacterized protein</fullName>
    </submittedName>
</protein>
<keyword evidence="2" id="KW-1185">Reference proteome</keyword>
<organism evidence="1 2">
    <name type="scientific">Holdemania filiformis</name>
    <dbReference type="NCBI Taxonomy" id="61171"/>
    <lineage>
        <taxon>Bacteria</taxon>
        <taxon>Bacillati</taxon>
        <taxon>Bacillota</taxon>
        <taxon>Erysipelotrichia</taxon>
        <taxon>Erysipelotrichales</taxon>
        <taxon>Erysipelotrichaceae</taxon>
        <taxon>Holdemania</taxon>
    </lineage>
</organism>
<reference evidence="1 2" key="1">
    <citation type="submission" date="2018-08" db="EMBL/GenBank/DDBJ databases">
        <title>A genome reference for cultivated species of the human gut microbiota.</title>
        <authorList>
            <person name="Zou Y."/>
            <person name="Xue W."/>
            <person name="Luo G."/>
        </authorList>
    </citation>
    <scope>NUCLEOTIDE SEQUENCE [LARGE SCALE GENOMIC DNA]</scope>
    <source>
        <strain evidence="1 2">AF24-29</strain>
    </source>
</reference>
<proteinExistence type="predicted"/>